<protein>
    <recommendedName>
        <fullName evidence="7">6-methylsalicylate decarboxylase</fullName>
        <ecNumber evidence="7">4.1.1.52</ecNumber>
    </recommendedName>
</protein>
<dbReference type="PANTHER" id="PTHR21240">
    <property type="entry name" value="2-AMINO-3-CARBOXYLMUCONATE-6-SEMIALDEHYDE DECARBOXYLASE"/>
    <property type="match status" value="1"/>
</dbReference>
<dbReference type="InterPro" id="IPR006680">
    <property type="entry name" value="Amidohydro-rel"/>
</dbReference>
<dbReference type="RefSeq" id="XP_066719960.1">
    <property type="nucleotide sequence ID" value="XM_066854105.1"/>
</dbReference>
<reference evidence="10 11" key="1">
    <citation type="submission" date="2023-01" db="EMBL/GenBank/DDBJ databases">
        <title>Analysis of 21 Apiospora genomes using comparative genomics revels a genus with tremendous synthesis potential of carbohydrate active enzymes and secondary metabolites.</title>
        <authorList>
            <person name="Sorensen T."/>
        </authorList>
    </citation>
    <scope>NUCLEOTIDE SEQUENCE [LARGE SCALE GENOMIC DNA]</scope>
    <source>
        <strain evidence="10 11">CBS 135458</strain>
    </source>
</reference>
<evidence type="ECO:0000256" key="7">
    <source>
        <dbReference type="ARBA" id="ARBA00038889"/>
    </source>
</evidence>
<evidence type="ECO:0000256" key="3">
    <source>
        <dbReference type="ARBA" id="ARBA00022793"/>
    </source>
</evidence>
<dbReference type="GeneID" id="92087168"/>
<dbReference type="EC" id="4.1.1.52" evidence="7"/>
<evidence type="ECO:0000256" key="4">
    <source>
        <dbReference type="ARBA" id="ARBA00022833"/>
    </source>
</evidence>
<evidence type="ECO:0000256" key="8">
    <source>
        <dbReference type="RuleBase" id="RU366045"/>
    </source>
</evidence>
<keyword evidence="5 8" id="KW-0456">Lyase</keyword>
<dbReference type="InterPro" id="IPR032465">
    <property type="entry name" value="ACMSD"/>
</dbReference>
<comment type="similarity">
    <text evidence="1">Belongs to the metallo-dependent hydrolases superfamily. ACMSD family.</text>
</comment>
<proteinExistence type="inferred from homology"/>
<evidence type="ECO:0000259" key="9">
    <source>
        <dbReference type="Pfam" id="PF04909"/>
    </source>
</evidence>
<keyword evidence="4" id="KW-0862">Zinc</keyword>
<dbReference type="Pfam" id="PF04909">
    <property type="entry name" value="Amidohydro_2"/>
    <property type="match status" value="1"/>
</dbReference>
<keyword evidence="2" id="KW-0479">Metal-binding</keyword>
<comment type="caution">
    <text evidence="10">The sequence shown here is derived from an EMBL/GenBank/DDBJ whole genome shotgun (WGS) entry which is preliminary data.</text>
</comment>
<dbReference type="EMBL" id="JAQQWL010000003">
    <property type="protein sequence ID" value="KAK8078889.1"/>
    <property type="molecule type" value="Genomic_DNA"/>
</dbReference>
<dbReference type="Gene3D" id="3.20.20.140">
    <property type="entry name" value="Metal-dependent hydrolases"/>
    <property type="match status" value="1"/>
</dbReference>
<feature type="domain" description="Amidohydrolase-related" evidence="9">
    <location>
        <begin position="4"/>
        <end position="305"/>
    </location>
</feature>
<accession>A0ABR1W9N1</accession>
<name>A0ABR1W9N1_9PEZI</name>
<organism evidence="10 11">
    <name type="scientific">Apiospora phragmitis</name>
    <dbReference type="NCBI Taxonomy" id="2905665"/>
    <lineage>
        <taxon>Eukaryota</taxon>
        <taxon>Fungi</taxon>
        <taxon>Dikarya</taxon>
        <taxon>Ascomycota</taxon>
        <taxon>Pezizomycotina</taxon>
        <taxon>Sordariomycetes</taxon>
        <taxon>Xylariomycetidae</taxon>
        <taxon>Amphisphaeriales</taxon>
        <taxon>Apiosporaceae</taxon>
        <taxon>Apiospora</taxon>
    </lineage>
</organism>
<gene>
    <name evidence="10" type="ORF">PG994_002696</name>
</gene>
<keyword evidence="11" id="KW-1185">Reference proteome</keyword>
<evidence type="ECO:0000256" key="2">
    <source>
        <dbReference type="ARBA" id="ARBA00022723"/>
    </source>
</evidence>
<dbReference type="Proteomes" id="UP001480595">
    <property type="component" value="Unassembled WGS sequence"/>
</dbReference>
<evidence type="ECO:0000313" key="11">
    <source>
        <dbReference type="Proteomes" id="UP001480595"/>
    </source>
</evidence>
<evidence type="ECO:0000313" key="10">
    <source>
        <dbReference type="EMBL" id="KAK8078889.1"/>
    </source>
</evidence>
<dbReference type="InterPro" id="IPR032466">
    <property type="entry name" value="Metal_Hydrolase"/>
</dbReference>
<evidence type="ECO:0000256" key="1">
    <source>
        <dbReference type="ARBA" id="ARBA00005871"/>
    </source>
</evidence>
<evidence type="ECO:0000256" key="5">
    <source>
        <dbReference type="ARBA" id="ARBA00023239"/>
    </source>
</evidence>
<comment type="catalytic activity">
    <reaction evidence="6">
        <text>6-methylsalicylate + H(+) = 3-methylphenol + CO2</text>
        <dbReference type="Rhea" id="RHEA:23112"/>
        <dbReference type="ChEBI" id="CHEBI:15378"/>
        <dbReference type="ChEBI" id="CHEBI:16526"/>
        <dbReference type="ChEBI" id="CHEBI:17231"/>
        <dbReference type="ChEBI" id="CHEBI:36658"/>
        <dbReference type="EC" id="4.1.1.52"/>
    </reaction>
    <physiologicalReaction direction="left-to-right" evidence="6">
        <dbReference type="Rhea" id="RHEA:23113"/>
    </physiologicalReaction>
</comment>
<keyword evidence="3 8" id="KW-0210">Decarboxylase</keyword>
<evidence type="ECO:0000256" key="6">
    <source>
        <dbReference type="ARBA" id="ARBA00036832"/>
    </source>
</evidence>
<dbReference type="PANTHER" id="PTHR21240:SF29">
    <property type="entry name" value="AMIDOHYDROLASE-RELATED DOMAIN-CONTAINING PROTEIN"/>
    <property type="match status" value="1"/>
</dbReference>
<sequence length="320" mass="35219">MKRIDIHCHAVTPSYRQYAIEHGHEHPDGMPEFPAWSPEEHIALMDKLDIQKSILSISSPGTHLTPGGDEEAVRMTRHFNEELAGICKAHSSRLAFFASLPMPCVEGSVAEIYYALDALGAVGFALLSNANGMYLGDRALDPVFTKLNERGAVVLLHPTTCNILPPKSEGSGKGSSSGDIQSVRPLPQYPGPMMEFMFDETRVVANLLLSGTVARYPKITYIMSHSGCALPSLVDRIAGFAAMHSGVAAEELSRMLRERFYFDLAGFPFPNQIHGLLQVLGEDGEKRLFYATDWPFTPEKVGVFLTKQMDKGCEELFDAD</sequence>
<dbReference type="SUPFAM" id="SSF51556">
    <property type="entry name" value="Metallo-dependent hydrolases"/>
    <property type="match status" value="1"/>
</dbReference>